<accession>E3RLP7</accession>
<protein>
    <submittedName>
        <fullName evidence="1">Uncharacterized protein</fullName>
    </submittedName>
</protein>
<name>E3RLP7_PYRTT</name>
<evidence type="ECO:0000313" key="1">
    <source>
        <dbReference type="EMBL" id="EFQ93352.1"/>
    </source>
</evidence>
<proteinExistence type="predicted"/>
<dbReference type="KEGG" id="pte:PTT_09309"/>
<dbReference type="AlphaFoldDB" id="E3RLP7"/>
<keyword evidence="2" id="KW-1185">Reference proteome</keyword>
<evidence type="ECO:0000313" key="2">
    <source>
        <dbReference type="Proteomes" id="UP000001067"/>
    </source>
</evidence>
<sequence length="389" mass="43693">MHSIRKSGQLALQTPRYACLFANGSRRAFSLTSPRFRGALPVFLEPSSPRLSTLLATFNSKILLPANLTKEQQKLVYSEESRAKLEAEPVEITLGDVTLPLEHLDRNKLPNRGGMYRLIINSSRTPEDWQNVLRCLEGFNESSIKITVHTKEHVIRAMNKAGMYHVVLKGLQRVKQSGLSMQHWALTRQVLRGLHDRAARTGWDKEETAQALKTAHQVTTLMHNEDHCGRTAPESDHRGRPEVIAVPTELAAIMAERHGGDIEEVKTLCRRLVAALEQTKYMTTLDEISKLSQQAPADKKLKQSAFVGDFVYKLLAQLWVWNALSTSRRVLGADMPMADTALSFEQRTEAVLNEGIANLDKLLTYDGQRMELKMEGYIKSAVEQCKAPA</sequence>
<dbReference type="EMBL" id="GL533892">
    <property type="protein sequence ID" value="EFQ93352.1"/>
    <property type="molecule type" value="Genomic_DNA"/>
</dbReference>
<dbReference type="eggNOG" id="ENOG502SD76">
    <property type="taxonomic scope" value="Eukaryota"/>
</dbReference>
<reference evidence="1 2" key="1">
    <citation type="journal article" date="2010" name="Genome Biol.">
        <title>A first genome assembly of the barley fungal pathogen Pyrenophora teres f. teres.</title>
        <authorList>
            <person name="Ellwood S.R."/>
            <person name="Liu Z."/>
            <person name="Syme R.A."/>
            <person name="Lai Z."/>
            <person name="Hane J.K."/>
            <person name="Keiper F."/>
            <person name="Moffat C.S."/>
            <person name="Oliver R.P."/>
            <person name="Friesen T.L."/>
        </authorList>
    </citation>
    <scope>NUCLEOTIDE SEQUENCE [LARGE SCALE GENOMIC DNA]</scope>
    <source>
        <strain evidence="1 2">0-1</strain>
    </source>
</reference>
<gene>
    <name evidence="1" type="ORF">PTT_09309</name>
</gene>
<dbReference type="OrthoDB" id="5405126at2759"/>
<dbReference type="Proteomes" id="UP000001067">
    <property type="component" value="Unassembled WGS sequence"/>
</dbReference>
<dbReference type="HOGENOM" id="CLU_047846_0_1_1"/>
<organism evidence="2">
    <name type="scientific">Pyrenophora teres f. teres (strain 0-1)</name>
    <name type="common">Barley net blotch fungus</name>
    <name type="synonym">Drechslera teres f. teres</name>
    <dbReference type="NCBI Taxonomy" id="861557"/>
    <lineage>
        <taxon>Eukaryota</taxon>
        <taxon>Fungi</taxon>
        <taxon>Dikarya</taxon>
        <taxon>Ascomycota</taxon>
        <taxon>Pezizomycotina</taxon>
        <taxon>Dothideomycetes</taxon>
        <taxon>Pleosporomycetidae</taxon>
        <taxon>Pleosporales</taxon>
        <taxon>Pleosporineae</taxon>
        <taxon>Pleosporaceae</taxon>
        <taxon>Pyrenophora</taxon>
    </lineage>
</organism>